<dbReference type="Pfam" id="PF04539">
    <property type="entry name" value="Sigma70_r3"/>
    <property type="match status" value="1"/>
</dbReference>
<dbReference type="SUPFAM" id="SSF88946">
    <property type="entry name" value="Sigma2 domain of RNA polymerase sigma factors"/>
    <property type="match status" value="1"/>
</dbReference>
<dbReference type="InterPro" id="IPR007627">
    <property type="entry name" value="RNA_pol_sigma70_r2"/>
</dbReference>
<evidence type="ECO:0000256" key="1">
    <source>
        <dbReference type="ARBA" id="ARBA00023015"/>
    </source>
</evidence>
<dbReference type="PROSITE" id="PS00715">
    <property type="entry name" value="SIGMA70_1"/>
    <property type="match status" value="1"/>
</dbReference>
<dbReference type="NCBIfam" id="TIGR02937">
    <property type="entry name" value="sigma70-ECF"/>
    <property type="match status" value="1"/>
</dbReference>
<keyword evidence="3" id="KW-0238">DNA-binding</keyword>
<dbReference type="InterPro" id="IPR013324">
    <property type="entry name" value="RNA_pol_sigma_r3/r4-like"/>
</dbReference>
<sequence>MSFQRLSREERNELVVRYLPLVKTAALRLMGRLPDHITYDELFSSGVVGLLDAVDKYDPSFGIPFESYALIRIRGSMIDDIRSKDVVPRGVRAKVAEIEQVIERLEQRLGRPPEDEEIANELGMDVSEYHETLDNLRGLSLSYSLEHLLDSGQHPDSLTEDGGDVTRQVYLKEIKKSWPKQ</sequence>
<evidence type="ECO:0000313" key="7">
    <source>
        <dbReference type="Proteomes" id="UP000199611"/>
    </source>
</evidence>
<evidence type="ECO:0000256" key="4">
    <source>
        <dbReference type="ARBA" id="ARBA00023163"/>
    </source>
</evidence>
<dbReference type="GO" id="GO:0003677">
    <property type="term" value="F:DNA binding"/>
    <property type="evidence" value="ECO:0007669"/>
    <property type="project" value="UniProtKB-KW"/>
</dbReference>
<dbReference type="PANTHER" id="PTHR30385">
    <property type="entry name" value="SIGMA FACTOR F FLAGELLAR"/>
    <property type="match status" value="1"/>
</dbReference>
<dbReference type="Proteomes" id="UP000199611">
    <property type="component" value="Unassembled WGS sequence"/>
</dbReference>
<protein>
    <submittedName>
        <fullName evidence="6">RNA polymerase sigma factor, sigma-70 family</fullName>
    </submittedName>
</protein>
<dbReference type="PANTHER" id="PTHR30385:SF7">
    <property type="entry name" value="RNA POLYMERASE SIGMA FACTOR FLIA"/>
    <property type="match status" value="1"/>
</dbReference>
<name>A0A1I4R521_9BACT</name>
<dbReference type="GO" id="GO:0006352">
    <property type="term" value="P:DNA-templated transcription initiation"/>
    <property type="evidence" value="ECO:0007669"/>
    <property type="project" value="InterPro"/>
</dbReference>
<evidence type="ECO:0000313" key="6">
    <source>
        <dbReference type="EMBL" id="SFM47357.1"/>
    </source>
</evidence>
<evidence type="ECO:0000256" key="3">
    <source>
        <dbReference type="ARBA" id="ARBA00023125"/>
    </source>
</evidence>
<proteinExistence type="predicted"/>
<keyword evidence="7" id="KW-1185">Reference proteome</keyword>
<dbReference type="SUPFAM" id="SSF88659">
    <property type="entry name" value="Sigma3 and sigma4 domains of RNA polymerase sigma factors"/>
    <property type="match status" value="1"/>
</dbReference>
<dbReference type="AlphaFoldDB" id="A0A1I4R521"/>
<evidence type="ECO:0000256" key="2">
    <source>
        <dbReference type="ARBA" id="ARBA00023082"/>
    </source>
</evidence>
<keyword evidence="1" id="KW-0805">Transcription regulation</keyword>
<dbReference type="InterPro" id="IPR000943">
    <property type="entry name" value="RNA_pol_sigma70"/>
</dbReference>
<keyword evidence="2" id="KW-0731">Sigma factor</keyword>
<dbReference type="STRING" id="39841.SAMN05660836_00403"/>
<organism evidence="6 7">
    <name type="scientific">Thermodesulforhabdus norvegica</name>
    <dbReference type="NCBI Taxonomy" id="39841"/>
    <lineage>
        <taxon>Bacteria</taxon>
        <taxon>Pseudomonadati</taxon>
        <taxon>Thermodesulfobacteriota</taxon>
        <taxon>Syntrophobacteria</taxon>
        <taxon>Syntrophobacterales</taxon>
        <taxon>Thermodesulforhabdaceae</taxon>
        <taxon>Thermodesulforhabdus</taxon>
    </lineage>
</organism>
<evidence type="ECO:0000259" key="5">
    <source>
        <dbReference type="PROSITE" id="PS00715"/>
    </source>
</evidence>
<accession>A0A1I4R521</accession>
<keyword evidence="4" id="KW-0804">Transcription</keyword>
<gene>
    <name evidence="6" type="ORF">SAMN05660836_00403</name>
</gene>
<dbReference type="InterPro" id="IPR013325">
    <property type="entry name" value="RNA_pol_sigma_r2"/>
</dbReference>
<reference evidence="6 7" key="1">
    <citation type="submission" date="2016-10" db="EMBL/GenBank/DDBJ databases">
        <authorList>
            <person name="de Groot N.N."/>
        </authorList>
    </citation>
    <scope>NUCLEOTIDE SEQUENCE [LARGE SCALE GENOMIC DNA]</scope>
    <source>
        <strain evidence="6 7">DSM 9990</strain>
    </source>
</reference>
<dbReference type="Gene3D" id="1.10.1740.10">
    <property type="match status" value="1"/>
</dbReference>
<feature type="domain" description="RNA polymerase sigma-70" evidence="5">
    <location>
        <begin position="41"/>
        <end position="54"/>
    </location>
</feature>
<dbReference type="Gene3D" id="1.20.140.160">
    <property type="match status" value="1"/>
</dbReference>
<dbReference type="InterPro" id="IPR014284">
    <property type="entry name" value="RNA_pol_sigma-70_dom"/>
</dbReference>
<dbReference type="Pfam" id="PF04542">
    <property type="entry name" value="Sigma70_r2"/>
    <property type="match status" value="1"/>
</dbReference>
<dbReference type="EMBL" id="FOUU01000001">
    <property type="protein sequence ID" value="SFM47357.1"/>
    <property type="molecule type" value="Genomic_DNA"/>
</dbReference>
<dbReference type="GO" id="GO:0016987">
    <property type="term" value="F:sigma factor activity"/>
    <property type="evidence" value="ECO:0007669"/>
    <property type="project" value="UniProtKB-KW"/>
</dbReference>
<dbReference type="InterPro" id="IPR007624">
    <property type="entry name" value="RNA_pol_sigma70_r3"/>
</dbReference>